<proteinExistence type="predicted"/>
<dbReference type="KEGG" id="cfus:CYFUS_004937"/>
<evidence type="ECO:0008006" key="3">
    <source>
        <dbReference type="Google" id="ProtNLM"/>
    </source>
</evidence>
<dbReference type="AlphaFoldDB" id="A0A250J7A8"/>
<gene>
    <name evidence="1" type="ORF">CYFUS_004937</name>
</gene>
<organism evidence="1 2">
    <name type="scientific">Cystobacter fuscus</name>
    <dbReference type="NCBI Taxonomy" id="43"/>
    <lineage>
        <taxon>Bacteria</taxon>
        <taxon>Pseudomonadati</taxon>
        <taxon>Myxococcota</taxon>
        <taxon>Myxococcia</taxon>
        <taxon>Myxococcales</taxon>
        <taxon>Cystobacterineae</taxon>
        <taxon>Archangiaceae</taxon>
        <taxon>Cystobacter</taxon>
    </lineage>
</organism>
<reference evidence="1 2" key="1">
    <citation type="submission" date="2017-06" db="EMBL/GenBank/DDBJ databases">
        <title>Sequencing and comparative analysis of myxobacterial genomes.</title>
        <authorList>
            <person name="Rupp O."/>
            <person name="Goesmann A."/>
            <person name="Sogaard-Andersen L."/>
        </authorList>
    </citation>
    <scope>NUCLEOTIDE SEQUENCE [LARGE SCALE GENOMIC DNA]</scope>
    <source>
        <strain evidence="1 2">DSM 52655</strain>
    </source>
</reference>
<protein>
    <recommendedName>
        <fullName evidence="3">Lipoprotein</fullName>
    </recommendedName>
</protein>
<evidence type="ECO:0000313" key="1">
    <source>
        <dbReference type="EMBL" id="ATB39493.1"/>
    </source>
</evidence>
<dbReference type="EMBL" id="CP022098">
    <property type="protein sequence ID" value="ATB39493.1"/>
    <property type="molecule type" value="Genomic_DNA"/>
</dbReference>
<dbReference type="Gene3D" id="2.60.20.10">
    <property type="entry name" value="Crystallins"/>
    <property type="match status" value="1"/>
</dbReference>
<dbReference type="SUPFAM" id="SSF49695">
    <property type="entry name" value="gamma-Crystallin-like"/>
    <property type="match status" value="1"/>
</dbReference>
<accession>A0A250J7A8</accession>
<name>A0A250J7A8_9BACT</name>
<sequence>MRSSLLKGMLTGLALVLGGCGGLEVAEEQEPGFEDAAPAQAQHCVMEAVAFKPEEAPPSDLPPAKQDCFASFAEAIAFATNGAVQLPPTVTPDQLTPELLETDATPTQNVIAVEYQHSNYGGASLIFYNASTCAQSNMFVSSMPSGWNDIISSALAFAGCNNSYHYEHVNYLGSVVNCGTACPYIGDAMNDRTSSIYWTR</sequence>
<dbReference type="PROSITE" id="PS51257">
    <property type="entry name" value="PROKAR_LIPOPROTEIN"/>
    <property type="match status" value="1"/>
</dbReference>
<dbReference type="Proteomes" id="UP000217257">
    <property type="component" value="Chromosome"/>
</dbReference>
<dbReference type="RefSeq" id="WP_095987516.1">
    <property type="nucleotide sequence ID" value="NZ_CP022098.1"/>
</dbReference>
<evidence type="ECO:0000313" key="2">
    <source>
        <dbReference type="Proteomes" id="UP000217257"/>
    </source>
</evidence>
<dbReference type="InterPro" id="IPR011024">
    <property type="entry name" value="G_crystallin-like"/>
</dbReference>